<accession>A0A9X3ERC0</accession>
<evidence type="ECO:0000313" key="4">
    <source>
        <dbReference type="EMBL" id="MCY1007815.1"/>
    </source>
</evidence>
<protein>
    <submittedName>
        <fullName evidence="4">Uncharacterized protein</fullName>
    </submittedName>
</protein>
<keyword evidence="2" id="KW-1133">Transmembrane helix</keyword>
<sequence length="168" mass="17648">MRAGVLAVAVACSLAPAGATARSAPPEDREMVRPDTEGEPPPPTVPTPMIAITPPDLLPPVIPERQWRAERRKVKIKAAVSWTVAIVGLIGTAVPLAILGTCGDQHRGSYVRDCPDRRGALIAAPIFAAVAVAGLVPAAIFTDRLLYQRLPERAPQLGVGAGGLLLRF</sequence>
<proteinExistence type="predicted"/>
<evidence type="ECO:0000256" key="2">
    <source>
        <dbReference type="SAM" id="Phobius"/>
    </source>
</evidence>
<reference evidence="4" key="1">
    <citation type="submission" date="2022-11" db="EMBL/GenBank/DDBJ databases">
        <title>Minimal conservation of predation-associated metabolite biosynthetic gene clusters underscores biosynthetic potential of Myxococcota including descriptions for ten novel species: Archangium lansinium sp. nov., Myxococcus landrumus sp. nov., Nannocystis bai.</title>
        <authorList>
            <person name="Ahearne A."/>
            <person name="Stevens C."/>
            <person name="Phillips K."/>
        </authorList>
    </citation>
    <scope>NUCLEOTIDE SEQUENCE</scope>
    <source>
        <strain evidence="4">Na p29</strain>
    </source>
</reference>
<feature type="transmembrane region" description="Helical" evidence="2">
    <location>
        <begin position="120"/>
        <end position="141"/>
    </location>
</feature>
<dbReference type="Proteomes" id="UP001150924">
    <property type="component" value="Unassembled WGS sequence"/>
</dbReference>
<feature type="region of interest" description="Disordered" evidence="1">
    <location>
        <begin position="18"/>
        <end position="49"/>
    </location>
</feature>
<keyword evidence="2" id="KW-0812">Transmembrane</keyword>
<gene>
    <name evidence="4" type="ORF">OV079_20110</name>
</gene>
<comment type="caution">
    <text evidence="4">The sequence shown here is derived from an EMBL/GenBank/DDBJ whole genome shotgun (WGS) entry which is preliminary data.</text>
</comment>
<feature type="compositionally biased region" description="Basic and acidic residues" evidence="1">
    <location>
        <begin position="25"/>
        <end position="36"/>
    </location>
</feature>
<feature type="signal peptide" evidence="3">
    <location>
        <begin position="1"/>
        <end position="21"/>
    </location>
</feature>
<dbReference type="RefSeq" id="WP_267770451.1">
    <property type="nucleotide sequence ID" value="NZ_JAPNKE010000002.1"/>
</dbReference>
<dbReference type="AlphaFoldDB" id="A0A9X3ERC0"/>
<organism evidence="4 5">
    <name type="scientific">Nannocystis pusilla</name>
    <dbReference type="NCBI Taxonomy" id="889268"/>
    <lineage>
        <taxon>Bacteria</taxon>
        <taxon>Pseudomonadati</taxon>
        <taxon>Myxococcota</taxon>
        <taxon>Polyangia</taxon>
        <taxon>Nannocystales</taxon>
        <taxon>Nannocystaceae</taxon>
        <taxon>Nannocystis</taxon>
    </lineage>
</organism>
<evidence type="ECO:0000256" key="1">
    <source>
        <dbReference type="SAM" id="MobiDB-lite"/>
    </source>
</evidence>
<keyword evidence="5" id="KW-1185">Reference proteome</keyword>
<keyword evidence="3" id="KW-0732">Signal</keyword>
<feature type="transmembrane region" description="Helical" evidence="2">
    <location>
        <begin position="79"/>
        <end position="99"/>
    </location>
</feature>
<dbReference type="EMBL" id="JAPNKE010000002">
    <property type="protein sequence ID" value="MCY1007815.1"/>
    <property type="molecule type" value="Genomic_DNA"/>
</dbReference>
<feature type="chain" id="PRO_5040798315" evidence="3">
    <location>
        <begin position="22"/>
        <end position="168"/>
    </location>
</feature>
<name>A0A9X3ERC0_9BACT</name>
<evidence type="ECO:0000256" key="3">
    <source>
        <dbReference type="SAM" id="SignalP"/>
    </source>
</evidence>
<keyword evidence="2" id="KW-0472">Membrane</keyword>
<evidence type="ECO:0000313" key="5">
    <source>
        <dbReference type="Proteomes" id="UP001150924"/>
    </source>
</evidence>